<keyword evidence="1 6" id="KW-0436">Ligase</keyword>
<dbReference type="GO" id="GO:0005737">
    <property type="term" value="C:cytoplasm"/>
    <property type="evidence" value="ECO:0007669"/>
    <property type="project" value="TreeGrafter"/>
</dbReference>
<dbReference type="Pfam" id="PF03099">
    <property type="entry name" value="BPL_LplA_LipB"/>
    <property type="match status" value="1"/>
</dbReference>
<dbReference type="STRING" id="1333662.LPB303_12525"/>
<dbReference type="Pfam" id="PF02237">
    <property type="entry name" value="BPL_C"/>
    <property type="match status" value="1"/>
</dbReference>
<dbReference type="EMBL" id="LVWE01000050">
    <property type="protein sequence ID" value="OAD44458.1"/>
    <property type="molecule type" value="Genomic_DNA"/>
</dbReference>
<dbReference type="GO" id="GO:0004077">
    <property type="term" value="F:biotin--[biotin carboxyl-carrier protein] ligase activity"/>
    <property type="evidence" value="ECO:0007669"/>
    <property type="project" value="UniProtKB-EC"/>
</dbReference>
<keyword evidence="2" id="KW-0092">Biotin</keyword>
<dbReference type="PROSITE" id="PS51733">
    <property type="entry name" value="BPL_LPL_CATALYTIC"/>
    <property type="match status" value="1"/>
</dbReference>
<comment type="catalytic activity">
    <reaction evidence="4">
        <text>biotin + L-lysyl-[protein] + ATP = N(6)-biotinyl-L-lysyl-[protein] + AMP + diphosphate + H(+)</text>
        <dbReference type="Rhea" id="RHEA:11756"/>
        <dbReference type="Rhea" id="RHEA-COMP:9752"/>
        <dbReference type="Rhea" id="RHEA-COMP:10505"/>
        <dbReference type="ChEBI" id="CHEBI:15378"/>
        <dbReference type="ChEBI" id="CHEBI:29969"/>
        <dbReference type="ChEBI" id="CHEBI:30616"/>
        <dbReference type="ChEBI" id="CHEBI:33019"/>
        <dbReference type="ChEBI" id="CHEBI:57586"/>
        <dbReference type="ChEBI" id="CHEBI:83144"/>
        <dbReference type="ChEBI" id="CHEBI:456215"/>
        <dbReference type="EC" id="6.3.4.15"/>
    </reaction>
</comment>
<dbReference type="InterPro" id="IPR045864">
    <property type="entry name" value="aa-tRNA-synth_II/BPL/LPL"/>
</dbReference>
<accession>A0A176T948</accession>
<dbReference type="Gene3D" id="3.30.930.10">
    <property type="entry name" value="Bira Bifunctional Protein, Domain 2"/>
    <property type="match status" value="1"/>
</dbReference>
<organism evidence="6 7">
    <name type="scientific">Polaribacter atrinae</name>
    <dbReference type="NCBI Taxonomy" id="1333662"/>
    <lineage>
        <taxon>Bacteria</taxon>
        <taxon>Pseudomonadati</taxon>
        <taxon>Bacteroidota</taxon>
        <taxon>Flavobacteriia</taxon>
        <taxon>Flavobacteriales</taxon>
        <taxon>Flavobacteriaceae</taxon>
    </lineage>
</organism>
<evidence type="ECO:0000256" key="4">
    <source>
        <dbReference type="ARBA" id="ARBA00047846"/>
    </source>
</evidence>
<dbReference type="Proteomes" id="UP000076923">
    <property type="component" value="Unassembled WGS sequence"/>
</dbReference>
<reference evidence="6 7" key="1">
    <citation type="submission" date="2016-02" db="EMBL/GenBank/DDBJ databases">
        <title>Draft genome sequence of Polaribacter atrinae KACC17473.</title>
        <authorList>
            <person name="Shin S.-K."/>
            <person name="Yi H."/>
        </authorList>
    </citation>
    <scope>NUCLEOTIDE SEQUENCE [LARGE SCALE GENOMIC DNA]</scope>
    <source>
        <strain evidence="6 7">KACC 17473</strain>
    </source>
</reference>
<dbReference type="EC" id="6.3.4.15" evidence="3"/>
<dbReference type="PANTHER" id="PTHR12835:SF5">
    <property type="entry name" value="BIOTIN--PROTEIN LIGASE"/>
    <property type="match status" value="1"/>
</dbReference>
<dbReference type="CDD" id="cd16442">
    <property type="entry name" value="BPL"/>
    <property type="match status" value="1"/>
</dbReference>
<dbReference type="NCBIfam" id="TIGR00121">
    <property type="entry name" value="birA_ligase"/>
    <property type="match status" value="1"/>
</dbReference>
<name>A0A176T948_9FLAO</name>
<proteinExistence type="predicted"/>
<evidence type="ECO:0000256" key="1">
    <source>
        <dbReference type="ARBA" id="ARBA00022598"/>
    </source>
</evidence>
<dbReference type="AlphaFoldDB" id="A0A176T948"/>
<feature type="domain" description="BPL/LPL catalytic" evidence="5">
    <location>
        <begin position="1"/>
        <end position="178"/>
    </location>
</feature>
<dbReference type="PANTHER" id="PTHR12835">
    <property type="entry name" value="BIOTIN PROTEIN LIGASE"/>
    <property type="match status" value="1"/>
</dbReference>
<dbReference type="OrthoDB" id="9807064at2"/>
<keyword evidence="7" id="KW-1185">Reference proteome</keyword>
<dbReference type="InterPro" id="IPR003142">
    <property type="entry name" value="BPL_C"/>
</dbReference>
<sequence length="243" mass="27693">MKTIKLSATDSTNSFLKDLSQNSTLENFTTVVTQNQTKGRGQQQNKWVSDPYKNLTFSVFISFQDLKVIQKKYLNFAISLAIYNVLFTKNLPKPSIKWPNDILSANKKICGILIENTFSGDRIKNSYVGIGLNVNQETFPEYLNNATSLKLETGIAYDLDILLPTVLEEIKKNIKLLTSKKFTLLEEKYLDVLYKKNIPTMFKNSKDEIFMGIISGISDFGKLQVQLEDDTIKEFGLKEISFL</sequence>
<evidence type="ECO:0000313" key="6">
    <source>
        <dbReference type="EMBL" id="OAD44458.1"/>
    </source>
</evidence>
<evidence type="ECO:0000313" key="7">
    <source>
        <dbReference type="Proteomes" id="UP000076923"/>
    </source>
</evidence>
<comment type="caution">
    <text evidence="6">The sequence shown here is derived from an EMBL/GenBank/DDBJ whole genome shotgun (WGS) entry which is preliminary data.</text>
</comment>
<gene>
    <name evidence="6" type="ORF">LPB303_12525</name>
</gene>
<dbReference type="InterPro" id="IPR004143">
    <property type="entry name" value="BPL_LPL_catalytic"/>
</dbReference>
<protein>
    <recommendedName>
        <fullName evidence="3">biotin--[biotin carboxyl-carrier protein] ligase</fullName>
        <ecNumber evidence="3">6.3.4.15</ecNumber>
    </recommendedName>
</protein>
<evidence type="ECO:0000256" key="2">
    <source>
        <dbReference type="ARBA" id="ARBA00023267"/>
    </source>
</evidence>
<dbReference type="SUPFAM" id="SSF55681">
    <property type="entry name" value="Class II aaRS and biotin synthetases"/>
    <property type="match status" value="1"/>
</dbReference>
<evidence type="ECO:0000256" key="3">
    <source>
        <dbReference type="ARBA" id="ARBA00024227"/>
    </source>
</evidence>
<dbReference type="InterPro" id="IPR004408">
    <property type="entry name" value="Biotin_CoA_COase_ligase"/>
</dbReference>
<evidence type="ECO:0000259" key="5">
    <source>
        <dbReference type="PROSITE" id="PS51733"/>
    </source>
</evidence>
<dbReference type="RefSeq" id="WP_068450675.1">
    <property type="nucleotide sequence ID" value="NZ_CANKUV010000004.1"/>
</dbReference>